<reference evidence="1 2" key="1">
    <citation type="submission" date="2019-07" db="EMBL/GenBank/DDBJ databases">
        <title>Genomic Encyclopedia of Archaeal and Bacterial Type Strains, Phase II (KMG-II): from individual species to whole genera.</title>
        <authorList>
            <person name="Goeker M."/>
        </authorList>
    </citation>
    <scope>NUCLEOTIDE SEQUENCE [LARGE SCALE GENOMIC DNA]</scope>
    <source>
        <strain evidence="1 2">ATCC BAA-1854</strain>
    </source>
</reference>
<sequence length="58" mass="6909">MTFASFHYIFHNASYLSIEFFIFRQHPFPIEDAVINYFILVKFLLSNNCNCKVICDIL</sequence>
<evidence type="ECO:0000313" key="1">
    <source>
        <dbReference type="EMBL" id="TWI95262.1"/>
    </source>
</evidence>
<dbReference type="AlphaFoldDB" id="A0A562TP39"/>
<dbReference type="Proteomes" id="UP000317010">
    <property type="component" value="Unassembled WGS sequence"/>
</dbReference>
<proteinExistence type="predicted"/>
<protein>
    <submittedName>
        <fullName evidence="1">Uncharacterized protein</fullName>
    </submittedName>
</protein>
<organism evidence="1 2">
    <name type="scientific">Mucilaginibacter frigoritolerans</name>
    <dbReference type="NCBI Taxonomy" id="652788"/>
    <lineage>
        <taxon>Bacteria</taxon>
        <taxon>Pseudomonadati</taxon>
        <taxon>Bacteroidota</taxon>
        <taxon>Sphingobacteriia</taxon>
        <taxon>Sphingobacteriales</taxon>
        <taxon>Sphingobacteriaceae</taxon>
        <taxon>Mucilaginibacter</taxon>
    </lineage>
</organism>
<accession>A0A562TP39</accession>
<name>A0A562TP39_9SPHI</name>
<gene>
    <name evidence="1" type="ORF">JN11_04376</name>
</gene>
<dbReference type="EMBL" id="VLLI01000016">
    <property type="protein sequence ID" value="TWI95262.1"/>
    <property type="molecule type" value="Genomic_DNA"/>
</dbReference>
<keyword evidence="2" id="KW-1185">Reference proteome</keyword>
<comment type="caution">
    <text evidence="1">The sequence shown here is derived from an EMBL/GenBank/DDBJ whole genome shotgun (WGS) entry which is preliminary data.</text>
</comment>
<evidence type="ECO:0000313" key="2">
    <source>
        <dbReference type="Proteomes" id="UP000317010"/>
    </source>
</evidence>